<dbReference type="InterPro" id="IPR036890">
    <property type="entry name" value="HATPase_C_sf"/>
</dbReference>
<dbReference type="PRINTS" id="PR00344">
    <property type="entry name" value="BCTRLSENSOR"/>
</dbReference>
<reference evidence="14 15" key="1">
    <citation type="submission" date="2015-05" db="EMBL/GenBank/DDBJ databases">
        <title>Genome sequencing and analysis of members of genus Stenotrophomonas.</title>
        <authorList>
            <person name="Patil P.P."/>
            <person name="Midha S."/>
            <person name="Patil P.B."/>
        </authorList>
    </citation>
    <scope>NUCLEOTIDE SEQUENCE [LARGE SCALE GENOMIC DNA]</scope>
    <source>
        <strain evidence="14 15">DSM 24757</strain>
    </source>
</reference>
<dbReference type="CDD" id="cd00082">
    <property type="entry name" value="HisKA"/>
    <property type="match status" value="1"/>
</dbReference>
<evidence type="ECO:0000256" key="3">
    <source>
        <dbReference type="ARBA" id="ARBA00022553"/>
    </source>
</evidence>
<gene>
    <name evidence="14" type="ORF">ABB30_08910</name>
</gene>
<dbReference type="Pfam" id="PF08447">
    <property type="entry name" value="PAS_3"/>
    <property type="match status" value="1"/>
</dbReference>
<dbReference type="PROSITE" id="PS50109">
    <property type="entry name" value="HIS_KIN"/>
    <property type="match status" value="1"/>
</dbReference>
<evidence type="ECO:0000313" key="15">
    <source>
        <dbReference type="Proteomes" id="UP000050956"/>
    </source>
</evidence>
<dbReference type="PROSITE" id="PS50110">
    <property type="entry name" value="RESPONSE_REGULATORY"/>
    <property type="match status" value="1"/>
</dbReference>
<dbReference type="GO" id="GO:0005524">
    <property type="term" value="F:ATP binding"/>
    <property type="evidence" value="ECO:0007669"/>
    <property type="project" value="UniProtKB-KW"/>
</dbReference>
<comment type="caution">
    <text evidence="14">The sequence shown here is derived from an EMBL/GenBank/DDBJ whole genome shotgun (WGS) entry which is preliminary data.</text>
</comment>
<keyword evidence="6" id="KW-0418">Kinase</keyword>
<evidence type="ECO:0000256" key="6">
    <source>
        <dbReference type="ARBA" id="ARBA00022777"/>
    </source>
</evidence>
<dbReference type="SUPFAM" id="SSF55874">
    <property type="entry name" value="ATPase domain of HSP90 chaperone/DNA topoisomerase II/histidine kinase"/>
    <property type="match status" value="1"/>
</dbReference>
<keyword evidence="5" id="KW-0547">Nucleotide-binding</keyword>
<dbReference type="InterPro" id="IPR035965">
    <property type="entry name" value="PAS-like_dom_sf"/>
</dbReference>
<dbReference type="InterPro" id="IPR001789">
    <property type="entry name" value="Sig_transdc_resp-reg_receiver"/>
</dbReference>
<dbReference type="InterPro" id="IPR013655">
    <property type="entry name" value="PAS_fold_3"/>
</dbReference>
<keyword evidence="10" id="KW-0175">Coiled coil</keyword>
<dbReference type="SMART" id="SM00387">
    <property type="entry name" value="HATPase_c"/>
    <property type="match status" value="1"/>
</dbReference>
<evidence type="ECO:0000256" key="7">
    <source>
        <dbReference type="ARBA" id="ARBA00022840"/>
    </source>
</evidence>
<evidence type="ECO:0000256" key="10">
    <source>
        <dbReference type="SAM" id="Coils"/>
    </source>
</evidence>
<evidence type="ECO:0000259" key="11">
    <source>
        <dbReference type="PROSITE" id="PS50109"/>
    </source>
</evidence>
<evidence type="ECO:0000256" key="4">
    <source>
        <dbReference type="ARBA" id="ARBA00022679"/>
    </source>
</evidence>
<feature type="domain" description="Histidine kinase" evidence="11">
    <location>
        <begin position="273"/>
        <end position="489"/>
    </location>
</feature>
<dbReference type="Gene3D" id="1.10.287.130">
    <property type="match status" value="1"/>
</dbReference>
<evidence type="ECO:0000256" key="2">
    <source>
        <dbReference type="ARBA" id="ARBA00012438"/>
    </source>
</evidence>
<keyword evidence="8" id="KW-0902">Two-component regulatory system</keyword>
<dbReference type="NCBIfam" id="TIGR00229">
    <property type="entry name" value="sensory_box"/>
    <property type="match status" value="1"/>
</dbReference>
<dbReference type="InterPro" id="IPR001610">
    <property type="entry name" value="PAC"/>
</dbReference>
<feature type="domain" description="PAC" evidence="13">
    <location>
        <begin position="183"/>
        <end position="235"/>
    </location>
</feature>
<keyword evidence="7" id="KW-0067">ATP-binding</keyword>
<dbReference type="InterPro" id="IPR003594">
    <property type="entry name" value="HATPase_dom"/>
</dbReference>
<keyword evidence="15" id="KW-1185">Reference proteome</keyword>
<dbReference type="InterPro" id="IPR004358">
    <property type="entry name" value="Sig_transdc_His_kin-like_C"/>
</dbReference>
<dbReference type="InterPro" id="IPR036097">
    <property type="entry name" value="HisK_dim/P_sf"/>
</dbReference>
<dbReference type="STRING" id="336566.ABB30_08910"/>
<dbReference type="AlphaFoldDB" id="A0A0R0D5K5"/>
<evidence type="ECO:0000313" key="14">
    <source>
        <dbReference type="EMBL" id="KRG76822.1"/>
    </source>
</evidence>
<accession>A0A0R0D5K5</accession>
<dbReference type="Gene3D" id="3.30.450.20">
    <property type="entry name" value="PAS domain"/>
    <property type="match status" value="1"/>
</dbReference>
<dbReference type="PROSITE" id="PS50113">
    <property type="entry name" value="PAC"/>
    <property type="match status" value="1"/>
</dbReference>
<dbReference type="InterPro" id="IPR000700">
    <property type="entry name" value="PAS-assoc_C"/>
</dbReference>
<sequence>MAVSVLDADSFELFYANDAFQHYYRARLLTNSKHLLRDALIQQAIKQCHENHQTLSITPLGSQLCFEFSPFNAATAMPRLVQCILLPRDMEMPQPQRDDLPHDLLLALARIIDHFPHNIWLYSIKGEVLWTNNTSNRFTIGTNGARHIVDLANTRHITNVHPDDLTEAAVAMSQVINGTPMQQPKRYRLRNHTGQYCWFEFSMSPVHDDAGQVLYWVGTSINIEHIVALEQEHEQQLQLLQQQLRSANDELHSHHQRNLNAEKMALINHLSGGVAHDLNNLLQVMRTCTELAMLKRPEASVETKLKLIADCIERASRLSSQLASFTGRTPQNARQLDTSEVLRECMLLLKRAVGAEADFKADIPDGLHPVLADRAHLENALINLAINARDAVDGRGQIRFAARNIEHAEPDGQICEAVQLCLRDDGSGIDESLREQVFEPFFTTKPEGKGTGLGLAMVKRFVQSSHGSIELSSRPEQGTNVSIVLPRSRQQAETASHNTPVPASLQARVLLVEDDEPVRLAIHALLSQLGCTVIPSFNIDHALGLLDSGLCPEAIVSDIRMPGSHTARDLIARIEQRPDIALLFATGYSADVAVAEGLIDGRWPVLFKPFDLHGLAAALRQVLPQAADTE</sequence>
<dbReference type="Pfam" id="PF00072">
    <property type="entry name" value="Response_reg"/>
    <property type="match status" value="1"/>
</dbReference>
<name>A0A0R0D5K5_9GAMM</name>
<feature type="domain" description="Response regulatory" evidence="12">
    <location>
        <begin position="508"/>
        <end position="623"/>
    </location>
</feature>
<dbReference type="InterPro" id="IPR005467">
    <property type="entry name" value="His_kinase_dom"/>
</dbReference>
<dbReference type="PATRIC" id="fig|336566.3.peg.1193"/>
<comment type="catalytic activity">
    <reaction evidence="1">
        <text>ATP + protein L-histidine = ADP + protein N-phospho-L-histidine.</text>
        <dbReference type="EC" id="2.7.13.3"/>
    </reaction>
</comment>
<dbReference type="EC" id="2.7.13.3" evidence="2"/>
<dbReference type="Proteomes" id="UP000050956">
    <property type="component" value="Unassembled WGS sequence"/>
</dbReference>
<evidence type="ECO:0000259" key="13">
    <source>
        <dbReference type="PROSITE" id="PS50113"/>
    </source>
</evidence>
<dbReference type="PANTHER" id="PTHR43065">
    <property type="entry name" value="SENSOR HISTIDINE KINASE"/>
    <property type="match status" value="1"/>
</dbReference>
<dbReference type="SUPFAM" id="SSF55785">
    <property type="entry name" value="PYP-like sensor domain (PAS domain)"/>
    <property type="match status" value="1"/>
</dbReference>
<dbReference type="InterPro" id="IPR000014">
    <property type="entry name" value="PAS"/>
</dbReference>
<dbReference type="InterPro" id="IPR003661">
    <property type="entry name" value="HisK_dim/P_dom"/>
</dbReference>
<evidence type="ECO:0000256" key="1">
    <source>
        <dbReference type="ARBA" id="ARBA00000085"/>
    </source>
</evidence>
<evidence type="ECO:0000259" key="12">
    <source>
        <dbReference type="PROSITE" id="PS50110"/>
    </source>
</evidence>
<dbReference type="SUPFAM" id="SSF52172">
    <property type="entry name" value="CheY-like"/>
    <property type="match status" value="1"/>
</dbReference>
<dbReference type="RefSeq" id="WP_057637948.1">
    <property type="nucleotide sequence ID" value="NZ_LDJM01000021.1"/>
</dbReference>
<keyword evidence="3 9" id="KW-0597">Phosphoprotein</keyword>
<dbReference type="PANTHER" id="PTHR43065:SF10">
    <property type="entry name" value="PEROXIDE STRESS-ACTIVATED HISTIDINE KINASE MAK3"/>
    <property type="match status" value="1"/>
</dbReference>
<dbReference type="GO" id="GO:0000155">
    <property type="term" value="F:phosphorelay sensor kinase activity"/>
    <property type="evidence" value="ECO:0007669"/>
    <property type="project" value="InterPro"/>
</dbReference>
<evidence type="ECO:0000256" key="5">
    <source>
        <dbReference type="ARBA" id="ARBA00022741"/>
    </source>
</evidence>
<dbReference type="SMART" id="SM00448">
    <property type="entry name" value="REC"/>
    <property type="match status" value="1"/>
</dbReference>
<feature type="modified residue" description="4-aspartylphosphate" evidence="9">
    <location>
        <position position="558"/>
    </location>
</feature>
<organism evidence="14 15">
    <name type="scientific">Stenotrophomonas ginsengisoli</name>
    <dbReference type="NCBI Taxonomy" id="336566"/>
    <lineage>
        <taxon>Bacteria</taxon>
        <taxon>Pseudomonadati</taxon>
        <taxon>Pseudomonadota</taxon>
        <taxon>Gammaproteobacteria</taxon>
        <taxon>Lysobacterales</taxon>
        <taxon>Lysobacteraceae</taxon>
        <taxon>Stenotrophomonas</taxon>
    </lineage>
</organism>
<dbReference type="Gene3D" id="3.30.565.10">
    <property type="entry name" value="Histidine kinase-like ATPase, C-terminal domain"/>
    <property type="match status" value="1"/>
</dbReference>
<dbReference type="Pfam" id="PF02518">
    <property type="entry name" value="HATPase_c"/>
    <property type="match status" value="1"/>
</dbReference>
<feature type="coiled-coil region" evidence="10">
    <location>
        <begin position="223"/>
        <end position="257"/>
    </location>
</feature>
<protein>
    <recommendedName>
        <fullName evidence="2">histidine kinase</fullName>
        <ecNumber evidence="2">2.7.13.3</ecNumber>
    </recommendedName>
</protein>
<proteinExistence type="predicted"/>
<dbReference type="Gene3D" id="3.40.50.2300">
    <property type="match status" value="1"/>
</dbReference>
<evidence type="ECO:0000256" key="9">
    <source>
        <dbReference type="PROSITE-ProRule" id="PRU00169"/>
    </source>
</evidence>
<evidence type="ECO:0000256" key="8">
    <source>
        <dbReference type="ARBA" id="ARBA00023012"/>
    </source>
</evidence>
<keyword evidence="4" id="KW-0808">Transferase</keyword>
<dbReference type="EMBL" id="LDJM01000021">
    <property type="protein sequence ID" value="KRG76822.1"/>
    <property type="molecule type" value="Genomic_DNA"/>
</dbReference>
<dbReference type="InterPro" id="IPR011006">
    <property type="entry name" value="CheY-like_superfamily"/>
</dbReference>
<dbReference type="SMART" id="SM00086">
    <property type="entry name" value="PAC"/>
    <property type="match status" value="1"/>
</dbReference>
<dbReference type="CDD" id="cd00130">
    <property type="entry name" value="PAS"/>
    <property type="match status" value="1"/>
</dbReference>
<dbReference type="SUPFAM" id="SSF47384">
    <property type="entry name" value="Homodimeric domain of signal transducing histidine kinase"/>
    <property type="match status" value="1"/>
</dbReference>